<sequence length="87" mass="8793">MAHMTRSGGTLPLVAALAAAGALTLTAVYTVVQTGCADQGEIVQRGSVLEFVGGCVEHGDLPVGPQQPKNPGADQAEGKQTPGKIRP</sequence>
<dbReference type="Proteomes" id="UP000183376">
    <property type="component" value="Chromosome I"/>
</dbReference>
<feature type="region of interest" description="Disordered" evidence="1">
    <location>
        <begin position="59"/>
        <end position="87"/>
    </location>
</feature>
<dbReference type="RefSeq" id="WP_030427581.1">
    <property type="nucleotide sequence ID" value="NZ_LT629701.1"/>
</dbReference>
<dbReference type="AlphaFoldDB" id="A0A1G9YQY1"/>
<dbReference type="EMBL" id="LT629701">
    <property type="protein sequence ID" value="SDN10826.1"/>
    <property type="molecule type" value="Genomic_DNA"/>
</dbReference>
<feature type="chain" id="PRO_5039647133" evidence="2">
    <location>
        <begin position="28"/>
        <end position="87"/>
    </location>
</feature>
<protein>
    <submittedName>
        <fullName evidence="3">Uncharacterized protein</fullName>
    </submittedName>
</protein>
<name>A0A1G9YQY1_ALLAB</name>
<evidence type="ECO:0000256" key="2">
    <source>
        <dbReference type="SAM" id="SignalP"/>
    </source>
</evidence>
<keyword evidence="2" id="KW-0732">Signal</keyword>
<keyword evidence="4" id="KW-1185">Reference proteome</keyword>
<evidence type="ECO:0000313" key="3">
    <source>
        <dbReference type="EMBL" id="SDN10826.1"/>
    </source>
</evidence>
<reference evidence="3 4" key="1">
    <citation type="submission" date="2016-10" db="EMBL/GenBank/DDBJ databases">
        <authorList>
            <person name="de Groot N.N."/>
        </authorList>
    </citation>
    <scope>NUCLEOTIDE SEQUENCE [LARGE SCALE GENOMIC DNA]</scope>
    <source>
        <strain evidence="3 4">DSM 44149</strain>
    </source>
</reference>
<organism evidence="3 4">
    <name type="scientific">Allokutzneria albata</name>
    <name type="common">Kibdelosporangium albatum</name>
    <dbReference type="NCBI Taxonomy" id="211114"/>
    <lineage>
        <taxon>Bacteria</taxon>
        <taxon>Bacillati</taxon>
        <taxon>Actinomycetota</taxon>
        <taxon>Actinomycetes</taxon>
        <taxon>Pseudonocardiales</taxon>
        <taxon>Pseudonocardiaceae</taxon>
        <taxon>Allokutzneria</taxon>
    </lineage>
</organism>
<evidence type="ECO:0000256" key="1">
    <source>
        <dbReference type="SAM" id="MobiDB-lite"/>
    </source>
</evidence>
<gene>
    <name evidence="3" type="ORF">SAMN04489726_4954</name>
</gene>
<accession>A0A1G9YQY1</accession>
<feature type="signal peptide" evidence="2">
    <location>
        <begin position="1"/>
        <end position="27"/>
    </location>
</feature>
<proteinExistence type="predicted"/>
<evidence type="ECO:0000313" key="4">
    <source>
        <dbReference type="Proteomes" id="UP000183376"/>
    </source>
</evidence>